<dbReference type="PROSITE" id="PS51257">
    <property type="entry name" value="PROKAR_LIPOPROTEIN"/>
    <property type="match status" value="1"/>
</dbReference>
<evidence type="ECO:0000313" key="3">
    <source>
        <dbReference type="Proteomes" id="UP001597387"/>
    </source>
</evidence>
<keyword evidence="1" id="KW-0732">Signal</keyword>
<gene>
    <name evidence="2" type="ORF">ACFSJU_03760</name>
</gene>
<reference evidence="3" key="1">
    <citation type="journal article" date="2019" name="Int. J. Syst. Evol. Microbiol.">
        <title>The Global Catalogue of Microorganisms (GCM) 10K type strain sequencing project: providing services to taxonomists for standard genome sequencing and annotation.</title>
        <authorList>
            <consortium name="The Broad Institute Genomics Platform"/>
            <consortium name="The Broad Institute Genome Sequencing Center for Infectious Disease"/>
            <person name="Wu L."/>
            <person name="Ma J."/>
        </authorList>
    </citation>
    <scope>NUCLEOTIDE SEQUENCE [LARGE SCALE GENOMIC DNA]</scope>
    <source>
        <strain evidence="3">KCTC 42217</strain>
    </source>
</reference>
<comment type="caution">
    <text evidence="2">The sequence shown here is derived from an EMBL/GenBank/DDBJ whole genome shotgun (WGS) entry which is preliminary data.</text>
</comment>
<organism evidence="2 3">
    <name type="scientific">Paradesertivirga mongoliensis</name>
    <dbReference type="NCBI Taxonomy" id="2100740"/>
    <lineage>
        <taxon>Bacteria</taxon>
        <taxon>Pseudomonadati</taxon>
        <taxon>Bacteroidota</taxon>
        <taxon>Sphingobacteriia</taxon>
        <taxon>Sphingobacteriales</taxon>
        <taxon>Sphingobacteriaceae</taxon>
        <taxon>Paradesertivirga</taxon>
    </lineage>
</organism>
<evidence type="ECO:0000313" key="2">
    <source>
        <dbReference type="EMBL" id="MFD2161493.1"/>
    </source>
</evidence>
<feature type="signal peptide" evidence="1">
    <location>
        <begin position="1"/>
        <end position="24"/>
    </location>
</feature>
<dbReference type="RefSeq" id="WP_255899195.1">
    <property type="nucleotide sequence ID" value="NZ_JAFMZO010000001.1"/>
</dbReference>
<proteinExistence type="predicted"/>
<name>A0ABW4ZHH9_9SPHI</name>
<sequence length="213" mass="23260">MNLKPISNLKLICTVLLACGLSFSGCKKQETAAPSERSVATSQKSSAETKATITWYLVRASNPTADQIDAYNRITSAMNAAVSMYNGQTTYCSGNLRVEYNTGVPTADGNSNGTIRFGANRAYMTQRCAMHEIAHTQGVGTTTRWNELRSNGKYTGYYGLQMIRSFVGESPSSTISADGHSFWPYGLNYESEWTTVNGQRNARLVGAFQRDGV</sequence>
<feature type="chain" id="PRO_5046244022" evidence="1">
    <location>
        <begin position="25"/>
        <end position="213"/>
    </location>
</feature>
<protein>
    <submittedName>
        <fullName evidence="2">Uncharacterized protein</fullName>
    </submittedName>
</protein>
<dbReference type="Proteomes" id="UP001597387">
    <property type="component" value="Unassembled WGS sequence"/>
</dbReference>
<dbReference type="EMBL" id="JBHUHZ010000001">
    <property type="protein sequence ID" value="MFD2161493.1"/>
    <property type="molecule type" value="Genomic_DNA"/>
</dbReference>
<accession>A0ABW4ZHH9</accession>
<keyword evidence="3" id="KW-1185">Reference proteome</keyword>
<evidence type="ECO:0000256" key="1">
    <source>
        <dbReference type="SAM" id="SignalP"/>
    </source>
</evidence>